<dbReference type="PANTHER" id="PTHR43392:SF2">
    <property type="entry name" value="AAA-TYPE ATPASE FAMILY PROTEIN _ ANKYRIN REPEAT FAMILY PROTEIN"/>
    <property type="match status" value="1"/>
</dbReference>
<gene>
    <name evidence="6" type="ORF">GCM10023196_088780</name>
</gene>
<evidence type="ECO:0000256" key="3">
    <source>
        <dbReference type="ARBA" id="ARBA00022840"/>
    </source>
</evidence>
<dbReference type="InterPro" id="IPR041627">
    <property type="entry name" value="AAA_lid_6"/>
</dbReference>
<comment type="similarity">
    <text evidence="1">Belongs to the CbxX/CfxQ family.</text>
</comment>
<dbReference type="Proteomes" id="UP001501442">
    <property type="component" value="Unassembled WGS sequence"/>
</dbReference>
<dbReference type="Pfam" id="PF13229">
    <property type="entry name" value="Beta_helix"/>
    <property type="match status" value="2"/>
</dbReference>
<comment type="caution">
    <text evidence="6">The sequence shown here is derived from an EMBL/GenBank/DDBJ whole genome shotgun (WGS) entry which is preliminary data.</text>
</comment>
<dbReference type="InterPro" id="IPR039448">
    <property type="entry name" value="Beta_helix"/>
</dbReference>
<dbReference type="InterPro" id="IPR011050">
    <property type="entry name" value="Pectin_lyase_fold/virulence"/>
</dbReference>
<dbReference type="CDD" id="cd00009">
    <property type="entry name" value="AAA"/>
    <property type="match status" value="1"/>
</dbReference>
<dbReference type="EMBL" id="BAABHK010000018">
    <property type="protein sequence ID" value="GAA4636939.1"/>
    <property type="molecule type" value="Genomic_DNA"/>
</dbReference>
<feature type="domain" description="AAA+ ATPase" evidence="5">
    <location>
        <begin position="790"/>
        <end position="929"/>
    </location>
</feature>
<proteinExistence type="inferred from homology"/>
<dbReference type="Gene3D" id="2.160.20.10">
    <property type="entry name" value="Single-stranded right-handed beta-helix, Pectin lyase-like"/>
    <property type="match status" value="3"/>
</dbReference>
<feature type="region of interest" description="Disordered" evidence="4">
    <location>
        <begin position="1"/>
        <end position="117"/>
    </location>
</feature>
<reference evidence="7" key="1">
    <citation type="journal article" date="2019" name="Int. J. Syst. Evol. Microbiol.">
        <title>The Global Catalogue of Microorganisms (GCM) 10K type strain sequencing project: providing services to taxonomists for standard genome sequencing and annotation.</title>
        <authorList>
            <consortium name="The Broad Institute Genomics Platform"/>
            <consortium name="The Broad Institute Genome Sequencing Center for Infectious Disease"/>
            <person name="Wu L."/>
            <person name="Ma J."/>
        </authorList>
    </citation>
    <scope>NUCLEOTIDE SEQUENCE [LARGE SCALE GENOMIC DNA]</scope>
    <source>
        <strain evidence="7">JCM 17939</strain>
    </source>
</reference>
<dbReference type="Gene3D" id="1.10.8.60">
    <property type="match status" value="1"/>
</dbReference>
<dbReference type="Gene3D" id="3.40.50.300">
    <property type="entry name" value="P-loop containing nucleotide triphosphate hydrolases"/>
    <property type="match status" value="1"/>
</dbReference>
<dbReference type="SMART" id="SM00382">
    <property type="entry name" value="AAA"/>
    <property type="match status" value="1"/>
</dbReference>
<dbReference type="InterPro" id="IPR003593">
    <property type="entry name" value="AAA+_ATPase"/>
</dbReference>
<evidence type="ECO:0000256" key="1">
    <source>
        <dbReference type="ARBA" id="ARBA00010378"/>
    </source>
</evidence>
<dbReference type="InterPro" id="IPR006626">
    <property type="entry name" value="PbH1"/>
</dbReference>
<dbReference type="InterPro" id="IPR003959">
    <property type="entry name" value="ATPase_AAA_core"/>
</dbReference>
<dbReference type="Pfam" id="PF17866">
    <property type="entry name" value="AAA_lid_6"/>
    <property type="match status" value="1"/>
</dbReference>
<keyword evidence="7" id="KW-1185">Reference proteome</keyword>
<dbReference type="InterPro" id="IPR027417">
    <property type="entry name" value="P-loop_NTPase"/>
</dbReference>
<evidence type="ECO:0000313" key="6">
    <source>
        <dbReference type="EMBL" id="GAA4636939.1"/>
    </source>
</evidence>
<evidence type="ECO:0000256" key="4">
    <source>
        <dbReference type="SAM" id="MobiDB-lite"/>
    </source>
</evidence>
<dbReference type="PANTHER" id="PTHR43392">
    <property type="entry name" value="AAA-TYPE ATPASE FAMILY PROTEIN / ANKYRIN REPEAT FAMILY PROTEIN"/>
    <property type="match status" value="1"/>
</dbReference>
<evidence type="ECO:0000313" key="7">
    <source>
        <dbReference type="Proteomes" id="UP001501442"/>
    </source>
</evidence>
<dbReference type="InterPro" id="IPR000641">
    <property type="entry name" value="CbxX/CfxQ"/>
</dbReference>
<dbReference type="SMART" id="SM00710">
    <property type="entry name" value="PbH1"/>
    <property type="match status" value="14"/>
</dbReference>
<name>A0ABP8UPQ1_9ACTN</name>
<dbReference type="InterPro" id="IPR012334">
    <property type="entry name" value="Pectin_lyas_fold"/>
</dbReference>
<dbReference type="Pfam" id="PF00004">
    <property type="entry name" value="AAA"/>
    <property type="match status" value="1"/>
</dbReference>
<feature type="compositionally biased region" description="Basic and acidic residues" evidence="4">
    <location>
        <begin position="27"/>
        <end position="40"/>
    </location>
</feature>
<keyword evidence="3" id="KW-0067">ATP-binding</keyword>
<protein>
    <submittedName>
        <fullName evidence="6">Right-handed parallel beta-helix repeat-containing protein</fullName>
    </submittedName>
</protein>
<feature type="compositionally biased region" description="Basic and acidic residues" evidence="4">
    <location>
        <begin position="58"/>
        <end position="86"/>
    </location>
</feature>
<evidence type="ECO:0000256" key="2">
    <source>
        <dbReference type="ARBA" id="ARBA00022741"/>
    </source>
</evidence>
<accession>A0ABP8UPQ1</accession>
<dbReference type="PRINTS" id="PR00819">
    <property type="entry name" value="CBXCFQXSUPER"/>
</dbReference>
<sequence length="1014" mass="106559">MPAGRRGTSSPGARGDGNSRQGTRAGGGRETRDRGTRDARACGGRTGQACSHRGTRAWGDRGRRARGEDRRTRGDGRWVPCDDRRAVLTGPRPPVPGPGAPGDRRPPGQQGPLGESRVKAGWQRVAPGAWGGHRTIGAAVRAAADGAVVSVPPGIYNEALIVDRDVTIVAARGAGTVRVVSPHGPALSLHGCSATVRDLTLEAPASADVAVLVRSGTPVIEGCEISGGGITFTDAAFTLRGCTVRDAGDSGVRVTGTSTGIVADCTVRSAAGAGVRLDGVAQLECVRTVVDGARGPGLQLTAGAHGLFTDCEVSGSGEAALAIGAAAYAYLRGCKLHDSGAQGVRLEDSAGVAGQAAASGAAHRGDEAEGASAGLDDRRVRLEGCEIVRTKAEGVLVRGEAVARLKDCQVRETDAVAIMATGSCRLELEDVRAVDVTGTALVVTGSAAVRARRSVFARSAANGVHCKGDAVVSLRECEIARTAFTAVHLGGGARATLQDCHIRESPEHGVRVDERADLFAERTRIERARMTGVSIEGADAVLRECRISDVEMGAQITTRHRPLLDACDFSDVVRTGIEVGPDTGVLIRGGRVSGTGSAGMFLDEGSEAWIEDVEICDTEGSALVIWTGARPRVRSVTIARCGKNGVYVNEGGAGVLEDCDISETGFPALFVGPHATPTVRRCLIHDTKEDLTVAEGAEPVFQDCRTGNVATSAMPSAERSQRAVFRPGAANATAGGALANGEGKEDLADLLAELERLVGLGRVKQEVASLAKLMQMVKRREEVGLSPPPLSRHLVFAGNPGTGKTTVARLYGRILAALGLLSGGHLVETDRGDLVGEYVGHTAPKTQAVFKRALGGVLFVDEAYALAPYGQSNDFGQEAIATLVKLMEDHRDEVVVIAAGYPGDMERFIDSNPGLASRFTRTLTFEDYSSEELVRIVQHQARQHDYHLPDDTLARLLDYFERYPRGARFGNGRAARQVFQRVTEQQAQRVAELRAPTKEDLTIVQPEDLPDGPL</sequence>
<dbReference type="SUPFAM" id="SSF52540">
    <property type="entry name" value="P-loop containing nucleoside triphosphate hydrolases"/>
    <property type="match status" value="1"/>
</dbReference>
<keyword evidence="2" id="KW-0547">Nucleotide-binding</keyword>
<organism evidence="6 7">
    <name type="scientific">Actinoallomurus vinaceus</name>
    <dbReference type="NCBI Taxonomy" id="1080074"/>
    <lineage>
        <taxon>Bacteria</taxon>
        <taxon>Bacillati</taxon>
        <taxon>Actinomycetota</taxon>
        <taxon>Actinomycetes</taxon>
        <taxon>Streptosporangiales</taxon>
        <taxon>Thermomonosporaceae</taxon>
        <taxon>Actinoallomurus</taxon>
    </lineage>
</organism>
<evidence type="ECO:0000259" key="5">
    <source>
        <dbReference type="SMART" id="SM00382"/>
    </source>
</evidence>
<dbReference type="InterPro" id="IPR050773">
    <property type="entry name" value="CbxX/CfxQ_RuBisCO_ESX"/>
</dbReference>
<dbReference type="SUPFAM" id="SSF51126">
    <property type="entry name" value="Pectin lyase-like"/>
    <property type="match status" value="3"/>
</dbReference>